<comment type="caution">
    <text evidence="1">The sequence shown here is derived from an EMBL/GenBank/DDBJ whole genome shotgun (WGS) entry which is preliminary data.</text>
</comment>
<proteinExistence type="predicted"/>
<dbReference type="Proteomes" id="UP000029223">
    <property type="component" value="Unassembled WGS sequence"/>
</dbReference>
<gene>
    <name evidence="1" type="ORF">JCM19239_1416</name>
</gene>
<accession>A0ABQ0JPF8</accession>
<evidence type="ECO:0000313" key="1">
    <source>
        <dbReference type="EMBL" id="GAL30642.1"/>
    </source>
</evidence>
<sequence>MSDDGLFIVGYQRAKHDINFKSHNANDPSFVDGENYIAKGTRIPTYWKLKPGSKPSCNSACKNGEEVHLEVLGSAKRIANGKTNPSIKAPISLNVEGAYQNVDIEALSKTEFADSYNAEMNDAQTKTEYMSKVNGIYSYGDQYYVFGMNSDGYAAFAVID</sequence>
<reference evidence="2" key="1">
    <citation type="submission" date="2014-09" db="EMBL/GenBank/DDBJ databases">
        <title>Vibrio variabilis JCM 19239. (C206) whole genome shotgun sequence.</title>
        <authorList>
            <person name="Sawabe T."/>
            <person name="Meirelles P."/>
            <person name="Nakanishi M."/>
            <person name="Sayaka M."/>
            <person name="Hattori M."/>
            <person name="Ohkuma M."/>
        </authorList>
    </citation>
    <scope>NUCLEOTIDE SEQUENCE [LARGE SCALE GENOMIC DNA]</scope>
    <source>
        <strain evidence="2">JCM 19239</strain>
    </source>
</reference>
<organism evidence="1 2">
    <name type="scientific">Vibrio variabilis</name>
    <dbReference type="NCBI Taxonomy" id="990271"/>
    <lineage>
        <taxon>Bacteria</taxon>
        <taxon>Pseudomonadati</taxon>
        <taxon>Pseudomonadota</taxon>
        <taxon>Gammaproteobacteria</taxon>
        <taxon>Vibrionales</taxon>
        <taxon>Vibrionaceae</taxon>
        <taxon>Vibrio</taxon>
    </lineage>
</organism>
<name>A0ABQ0JPF8_9VIBR</name>
<dbReference type="EMBL" id="BBMS01000104">
    <property type="protein sequence ID" value="GAL30642.1"/>
    <property type="molecule type" value="Genomic_DNA"/>
</dbReference>
<protein>
    <submittedName>
        <fullName evidence="1">Uncharacterized protein</fullName>
    </submittedName>
</protein>
<evidence type="ECO:0000313" key="2">
    <source>
        <dbReference type="Proteomes" id="UP000029223"/>
    </source>
</evidence>
<keyword evidence="2" id="KW-1185">Reference proteome</keyword>